<comment type="caution">
    <text evidence="1">The sequence shown here is derived from an EMBL/GenBank/DDBJ whole genome shotgun (WGS) entry which is preliminary data.</text>
</comment>
<protein>
    <submittedName>
        <fullName evidence="1">Uncharacterized protein</fullName>
    </submittedName>
</protein>
<dbReference type="AlphaFoldDB" id="A0A9J5WXA7"/>
<evidence type="ECO:0000313" key="2">
    <source>
        <dbReference type="Proteomes" id="UP000824120"/>
    </source>
</evidence>
<keyword evidence="2" id="KW-1185">Reference proteome</keyword>
<organism evidence="1 2">
    <name type="scientific">Solanum commersonii</name>
    <name type="common">Commerson's wild potato</name>
    <name type="synonym">Commerson's nightshade</name>
    <dbReference type="NCBI Taxonomy" id="4109"/>
    <lineage>
        <taxon>Eukaryota</taxon>
        <taxon>Viridiplantae</taxon>
        <taxon>Streptophyta</taxon>
        <taxon>Embryophyta</taxon>
        <taxon>Tracheophyta</taxon>
        <taxon>Spermatophyta</taxon>
        <taxon>Magnoliopsida</taxon>
        <taxon>eudicotyledons</taxon>
        <taxon>Gunneridae</taxon>
        <taxon>Pentapetalae</taxon>
        <taxon>asterids</taxon>
        <taxon>lamiids</taxon>
        <taxon>Solanales</taxon>
        <taxon>Solanaceae</taxon>
        <taxon>Solanoideae</taxon>
        <taxon>Solaneae</taxon>
        <taxon>Solanum</taxon>
    </lineage>
</organism>
<reference evidence="1 2" key="1">
    <citation type="submission" date="2020-09" db="EMBL/GenBank/DDBJ databases">
        <title>De no assembly of potato wild relative species, Solanum commersonii.</title>
        <authorList>
            <person name="Cho K."/>
        </authorList>
    </citation>
    <scope>NUCLEOTIDE SEQUENCE [LARGE SCALE GENOMIC DNA]</scope>
    <source>
        <strain evidence="1">LZ3.2</strain>
        <tissue evidence="1">Leaf</tissue>
    </source>
</reference>
<accession>A0A9J5WXA7</accession>
<gene>
    <name evidence="1" type="ORF">H5410_050335</name>
</gene>
<sequence>MTRRNYQEGNPLTATSEIPLKIQVVEIFWLALISRLEFIKTHLTTSGDRKDNTHHNLVLAQHRVRLKSVIDTEFEVAPVHLRDKKITRWIYTNFPRLVLGSFLEMLLGKINRWGFNNVHDLVNG</sequence>
<name>A0A9J5WXA7_SOLCO</name>
<evidence type="ECO:0000313" key="1">
    <source>
        <dbReference type="EMBL" id="KAG5579708.1"/>
    </source>
</evidence>
<proteinExistence type="predicted"/>
<dbReference type="EMBL" id="JACXVP010000010">
    <property type="protein sequence ID" value="KAG5579708.1"/>
    <property type="molecule type" value="Genomic_DNA"/>
</dbReference>
<dbReference type="Proteomes" id="UP000824120">
    <property type="component" value="Chromosome 10"/>
</dbReference>